<comment type="caution">
    <text evidence="12">The sequence shown here is derived from an EMBL/GenBank/DDBJ whole genome shotgun (WGS) entry which is preliminary data.</text>
</comment>
<evidence type="ECO:0000256" key="7">
    <source>
        <dbReference type="ARBA" id="ARBA00022840"/>
    </source>
</evidence>
<dbReference type="PRINTS" id="PR00096">
    <property type="entry name" value="GATASE"/>
</dbReference>
<sequence length="525" mass="56315">MTDPLKQSPVLVVDFGAQYAQLIARRVREANVYSEVVPHTMTAPEMLAKEPAAIVLSGGPSSVYADGAPGLDAAILEAGVPVFGMCYGFQAMVQCLGGSVERTGMREYGSTRAQVTDRTSTLFNGQPEEQSVWMSHGDAAVAAPDGTQVTATTPGSPVAAIEDDERRLYGVQWHPEVMHSTFGQRVLENFLHRGAGIAGDWTASNVVDEQVAAIREVVGDDRVLCGLSGGVDSSVAAALVQRAVGDQLTCVFVDHGLLREGEVEQVEEDFVAATGVNLVVVDAKAQFLDALAGVSDPETKRKIIGREFIRTFEQAARDVVGEGAEDGHPVKWLVQGTLYPDVVESGGGSGAANIKSHHNVGGLPDDLQFQLVEPLRALFKDEVRQVGLELGVPESIVWRQPFPGPGLGIRIIGEVTESNLDVLRRADAIARAELSEAGLDREIWQCPVVLLADVRSVGVQGDGRTYGHPVVLRPVSSEDAMTADWTRVPYEVLAQISTRITNEVEEVNRVVLDVTSKPPGTIEWE</sequence>
<dbReference type="Gene3D" id="3.40.50.880">
    <property type="match status" value="1"/>
</dbReference>
<keyword evidence="8 9" id="KW-0315">Glutamine amidotransferase</keyword>
<evidence type="ECO:0000256" key="1">
    <source>
        <dbReference type="ARBA" id="ARBA00002332"/>
    </source>
</evidence>
<evidence type="ECO:0000259" key="11">
    <source>
        <dbReference type="PROSITE" id="PS51553"/>
    </source>
</evidence>
<dbReference type="InterPro" id="IPR014729">
    <property type="entry name" value="Rossmann-like_a/b/a_fold"/>
</dbReference>
<feature type="active site" evidence="9">
    <location>
        <position position="176"/>
    </location>
</feature>
<dbReference type="UniPathway" id="UPA00189">
    <property type="reaction ID" value="UER00296"/>
</dbReference>
<dbReference type="PANTHER" id="PTHR11922">
    <property type="entry name" value="GMP SYNTHASE-RELATED"/>
    <property type="match status" value="1"/>
</dbReference>
<evidence type="ECO:0000256" key="3">
    <source>
        <dbReference type="ARBA" id="ARBA00022598"/>
    </source>
</evidence>
<feature type="active site" evidence="9">
    <location>
        <position position="174"/>
    </location>
</feature>
<feature type="domain" description="GMPS ATP-PPase" evidence="11">
    <location>
        <begin position="201"/>
        <end position="399"/>
    </location>
</feature>
<dbReference type="CDD" id="cd01997">
    <property type="entry name" value="GMP_synthase_C"/>
    <property type="match status" value="1"/>
</dbReference>
<evidence type="ECO:0000256" key="5">
    <source>
        <dbReference type="ARBA" id="ARBA00022749"/>
    </source>
</evidence>
<dbReference type="Proteomes" id="UP000592181">
    <property type="component" value="Unassembled WGS sequence"/>
</dbReference>
<dbReference type="SUPFAM" id="SSF52317">
    <property type="entry name" value="Class I glutamine amidotransferase-like"/>
    <property type="match status" value="1"/>
</dbReference>
<comment type="function">
    <text evidence="1 9">Catalyzes the synthesis of GMP from XMP.</text>
</comment>
<dbReference type="EMBL" id="JACBZX010000001">
    <property type="protein sequence ID" value="NYG35758.1"/>
    <property type="molecule type" value="Genomic_DNA"/>
</dbReference>
<dbReference type="FunFam" id="3.40.50.880:FF:000001">
    <property type="entry name" value="GMP synthase [glutamine-hydrolyzing]"/>
    <property type="match status" value="1"/>
</dbReference>
<dbReference type="RefSeq" id="WP_179461375.1">
    <property type="nucleotide sequence ID" value="NZ_JACBZX010000001.1"/>
</dbReference>
<dbReference type="Pfam" id="PF02540">
    <property type="entry name" value="NAD_synthase"/>
    <property type="match status" value="1"/>
</dbReference>
<evidence type="ECO:0000256" key="9">
    <source>
        <dbReference type="HAMAP-Rule" id="MF_00344"/>
    </source>
</evidence>
<dbReference type="PRINTS" id="PR00097">
    <property type="entry name" value="ANTSNTHASEII"/>
</dbReference>
<dbReference type="GO" id="GO:0003921">
    <property type="term" value="F:GMP synthase activity"/>
    <property type="evidence" value="ECO:0007669"/>
    <property type="project" value="InterPro"/>
</dbReference>
<dbReference type="PANTHER" id="PTHR11922:SF2">
    <property type="entry name" value="GMP SYNTHASE [GLUTAMINE-HYDROLYZING]"/>
    <property type="match status" value="1"/>
</dbReference>
<protein>
    <recommendedName>
        <fullName evidence="9">GMP synthase [glutamine-hydrolyzing]</fullName>
        <ecNumber evidence="9">6.3.5.2</ecNumber>
    </recommendedName>
    <alternativeName>
        <fullName evidence="9">GMP synthetase</fullName>
    </alternativeName>
    <alternativeName>
        <fullName evidence="9">Glutamine amidotransferase</fullName>
    </alternativeName>
</protein>
<dbReference type="HAMAP" id="MF_00344">
    <property type="entry name" value="GMP_synthase"/>
    <property type="match status" value="1"/>
</dbReference>
<comment type="subunit">
    <text evidence="9">Homodimer.</text>
</comment>
<evidence type="ECO:0000313" key="12">
    <source>
        <dbReference type="EMBL" id="NYG35758.1"/>
    </source>
</evidence>
<dbReference type="FunFam" id="3.30.300.10:FF:000002">
    <property type="entry name" value="GMP synthase [glutamine-hydrolyzing]"/>
    <property type="match status" value="1"/>
</dbReference>
<proteinExistence type="inferred from homology"/>
<keyword evidence="6 9" id="KW-0658">Purine biosynthesis</keyword>
<keyword evidence="7 9" id="KW-0067">ATP-binding</keyword>
<dbReference type="InterPro" id="IPR017926">
    <property type="entry name" value="GATASE"/>
</dbReference>
<keyword evidence="4 9" id="KW-0547">Nucleotide-binding</keyword>
<evidence type="ECO:0000313" key="13">
    <source>
        <dbReference type="Proteomes" id="UP000592181"/>
    </source>
</evidence>
<evidence type="ECO:0000256" key="2">
    <source>
        <dbReference type="ARBA" id="ARBA00005153"/>
    </source>
</evidence>
<evidence type="ECO:0000256" key="4">
    <source>
        <dbReference type="ARBA" id="ARBA00022741"/>
    </source>
</evidence>
<dbReference type="Gene3D" id="3.30.300.10">
    <property type="match status" value="1"/>
</dbReference>
<accession>A0A852WZX6</accession>
<dbReference type="SUPFAM" id="SSF54810">
    <property type="entry name" value="GMP synthetase C-terminal dimerisation domain"/>
    <property type="match status" value="1"/>
</dbReference>
<dbReference type="NCBIfam" id="TIGR00884">
    <property type="entry name" value="guaA_Cterm"/>
    <property type="match status" value="1"/>
</dbReference>
<feature type="active site" description="Nucleophile" evidence="9">
    <location>
        <position position="86"/>
    </location>
</feature>
<dbReference type="InterPro" id="IPR004739">
    <property type="entry name" value="GMP_synth_GATase"/>
</dbReference>
<dbReference type="InterPro" id="IPR022955">
    <property type="entry name" value="GMP_synthase"/>
</dbReference>
<dbReference type="EC" id="6.3.5.2" evidence="9"/>
<feature type="binding site" evidence="10">
    <location>
        <begin position="228"/>
        <end position="234"/>
    </location>
    <ligand>
        <name>ATP</name>
        <dbReference type="ChEBI" id="CHEBI:30616"/>
    </ligand>
</feature>
<evidence type="ECO:0000256" key="8">
    <source>
        <dbReference type="ARBA" id="ARBA00022962"/>
    </source>
</evidence>
<dbReference type="AlphaFoldDB" id="A0A852WZX6"/>
<keyword evidence="3 9" id="KW-0436">Ligase</keyword>
<dbReference type="PROSITE" id="PS51273">
    <property type="entry name" value="GATASE_TYPE_1"/>
    <property type="match status" value="1"/>
</dbReference>
<dbReference type="InterPro" id="IPR022310">
    <property type="entry name" value="NAD/GMP_synthase"/>
</dbReference>
<dbReference type="Pfam" id="PF00117">
    <property type="entry name" value="GATase"/>
    <property type="match status" value="1"/>
</dbReference>
<dbReference type="GO" id="GO:0005829">
    <property type="term" value="C:cytosol"/>
    <property type="evidence" value="ECO:0007669"/>
    <property type="project" value="TreeGrafter"/>
</dbReference>
<comment type="catalytic activity">
    <reaction evidence="9">
        <text>XMP + L-glutamine + ATP + H2O = GMP + L-glutamate + AMP + diphosphate + 2 H(+)</text>
        <dbReference type="Rhea" id="RHEA:11680"/>
        <dbReference type="ChEBI" id="CHEBI:15377"/>
        <dbReference type="ChEBI" id="CHEBI:15378"/>
        <dbReference type="ChEBI" id="CHEBI:29985"/>
        <dbReference type="ChEBI" id="CHEBI:30616"/>
        <dbReference type="ChEBI" id="CHEBI:33019"/>
        <dbReference type="ChEBI" id="CHEBI:57464"/>
        <dbReference type="ChEBI" id="CHEBI:58115"/>
        <dbReference type="ChEBI" id="CHEBI:58359"/>
        <dbReference type="ChEBI" id="CHEBI:456215"/>
        <dbReference type="EC" id="6.3.5.2"/>
    </reaction>
</comment>
<keyword evidence="13" id="KW-1185">Reference proteome</keyword>
<dbReference type="Pfam" id="PF00958">
    <property type="entry name" value="GMP_synt_C"/>
    <property type="match status" value="1"/>
</dbReference>
<dbReference type="InterPro" id="IPR029062">
    <property type="entry name" value="Class_I_gatase-like"/>
</dbReference>
<dbReference type="SUPFAM" id="SSF52402">
    <property type="entry name" value="Adenine nucleotide alpha hydrolases-like"/>
    <property type="match status" value="1"/>
</dbReference>
<comment type="pathway">
    <text evidence="2 9">Purine metabolism; GMP biosynthesis; GMP from XMP (L-Gln route): step 1/1.</text>
</comment>
<dbReference type="InterPro" id="IPR025777">
    <property type="entry name" value="GMPS_ATP_PPase_dom"/>
</dbReference>
<dbReference type="PROSITE" id="PS51553">
    <property type="entry name" value="GMPS_ATP_PPASE"/>
    <property type="match status" value="1"/>
</dbReference>
<dbReference type="GO" id="GO:0005524">
    <property type="term" value="F:ATP binding"/>
    <property type="evidence" value="ECO:0007669"/>
    <property type="project" value="UniProtKB-UniRule"/>
</dbReference>
<dbReference type="FunFam" id="3.40.50.620:FF:000001">
    <property type="entry name" value="GMP synthase [glutamine-hydrolyzing]"/>
    <property type="match status" value="1"/>
</dbReference>
<organism evidence="12 13">
    <name type="scientific">Janibacter alkaliphilus</name>
    <dbReference type="NCBI Taxonomy" id="1069963"/>
    <lineage>
        <taxon>Bacteria</taxon>
        <taxon>Bacillati</taxon>
        <taxon>Actinomycetota</taxon>
        <taxon>Actinomycetes</taxon>
        <taxon>Micrococcales</taxon>
        <taxon>Intrasporangiaceae</taxon>
        <taxon>Janibacter</taxon>
    </lineage>
</organism>
<dbReference type="NCBIfam" id="NF000848">
    <property type="entry name" value="PRK00074.1"/>
    <property type="match status" value="1"/>
</dbReference>
<evidence type="ECO:0000256" key="6">
    <source>
        <dbReference type="ARBA" id="ARBA00022755"/>
    </source>
</evidence>
<dbReference type="CDD" id="cd01742">
    <property type="entry name" value="GATase1_GMP_Synthase"/>
    <property type="match status" value="1"/>
</dbReference>
<dbReference type="Gene3D" id="3.40.50.620">
    <property type="entry name" value="HUPs"/>
    <property type="match status" value="1"/>
</dbReference>
<name>A0A852WZX6_9MICO</name>
<reference evidence="12 13" key="1">
    <citation type="submission" date="2020-07" db="EMBL/GenBank/DDBJ databases">
        <title>Sequencing the genomes of 1000 actinobacteria strains.</title>
        <authorList>
            <person name="Klenk H.-P."/>
        </authorList>
    </citation>
    <scope>NUCLEOTIDE SEQUENCE [LARGE SCALE GENOMIC DNA]</scope>
    <source>
        <strain evidence="12 13">DSM 24723</strain>
    </source>
</reference>
<gene>
    <name evidence="9" type="primary">guaA</name>
    <name evidence="12" type="ORF">BJY28_000227</name>
</gene>
<dbReference type="NCBIfam" id="TIGR00888">
    <property type="entry name" value="guaA_Nterm"/>
    <property type="match status" value="1"/>
</dbReference>
<dbReference type="InterPro" id="IPR001674">
    <property type="entry name" value="GMP_synth_C"/>
</dbReference>
<keyword evidence="5 9" id="KW-0332">GMP biosynthesis</keyword>
<evidence type="ECO:0000256" key="10">
    <source>
        <dbReference type="PROSITE-ProRule" id="PRU00886"/>
    </source>
</evidence>